<dbReference type="GO" id="GO:0003676">
    <property type="term" value="F:nucleic acid binding"/>
    <property type="evidence" value="ECO:0007669"/>
    <property type="project" value="InterPro"/>
</dbReference>
<evidence type="ECO:0000313" key="3">
    <source>
        <dbReference type="Proteomes" id="UP000243081"/>
    </source>
</evidence>
<keyword evidence="3" id="KW-1185">Reference proteome</keyword>
<dbReference type="InterPro" id="IPR036397">
    <property type="entry name" value="RNaseH_sf"/>
</dbReference>
<evidence type="ECO:0000256" key="1">
    <source>
        <dbReference type="SAM" id="MobiDB-lite"/>
    </source>
</evidence>
<dbReference type="EMBL" id="LUKN01002314">
    <property type="protein sequence ID" value="OAQ99263.1"/>
    <property type="molecule type" value="Genomic_DNA"/>
</dbReference>
<proteinExistence type="predicted"/>
<organism evidence="2 3">
    <name type="scientific">Cordyceps confragosa</name>
    <name type="common">Lecanicillium lecanii</name>
    <dbReference type="NCBI Taxonomy" id="2714763"/>
    <lineage>
        <taxon>Eukaryota</taxon>
        <taxon>Fungi</taxon>
        <taxon>Dikarya</taxon>
        <taxon>Ascomycota</taxon>
        <taxon>Pezizomycotina</taxon>
        <taxon>Sordariomycetes</taxon>
        <taxon>Hypocreomycetidae</taxon>
        <taxon>Hypocreales</taxon>
        <taxon>Cordycipitaceae</taxon>
        <taxon>Akanthomyces</taxon>
    </lineage>
</organism>
<name>A0A179ICR8_CORDF</name>
<dbReference type="AlphaFoldDB" id="A0A179ICR8"/>
<dbReference type="InterPro" id="IPR012337">
    <property type="entry name" value="RNaseH-like_sf"/>
</dbReference>
<dbReference type="Gene3D" id="3.30.420.10">
    <property type="entry name" value="Ribonuclease H-like superfamily/Ribonuclease H"/>
    <property type="match status" value="1"/>
</dbReference>
<feature type="region of interest" description="Disordered" evidence="1">
    <location>
        <begin position="13"/>
        <end position="38"/>
    </location>
</feature>
<gene>
    <name evidence="2" type="ORF">LLEC1_05754</name>
</gene>
<dbReference type="OrthoDB" id="16516at2759"/>
<evidence type="ECO:0000313" key="2">
    <source>
        <dbReference type="EMBL" id="OAQ99263.1"/>
    </source>
</evidence>
<sequence length="107" mass="11998">MSASLAMDMLRQQPIQPTLRGRAVPHNARVPPRRARKQLAPPVVAIEVPKKDKPKYPGLSLKALAAERLQRQIQTKGQGHDSLEDALATRDLLLWHMVNKPEPPVFD</sequence>
<reference evidence="2 3" key="1">
    <citation type="submission" date="2016-03" db="EMBL/GenBank/DDBJ databases">
        <title>Fine-scale spatial genetic structure of a fungal parasite of coffee scale insects.</title>
        <authorList>
            <person name="Jackson D."/>
            <person name="Zemenick K.A."/>
            <person name="Malloure B."/>
            <person name="Quandt C.A."/>
            <person name="James T.Y."/>
        </authorList>
    </citation>
    <scope>NUCLEOTIDE SEQUENCE [LARGE SCALE GENOMIC DNA]</scope>
    <source>
        <strain evidence="2 3">UM487</strain>
    </source>
</reference>
<comment type="caution">
    <text evidence="2">The sequence shown here is derived from an EMBL/GenBank/DDBJ whole genome shotgun (WGS) entry which is preliminary data.</text>
</comment>
<protein>
    <recommendedName>
        <fullName evidence="4">Exonuclease domain-containing protein</fullName>
    </recommendedName>
</protein>
<dbReference type="Proteomes" id="UP000243081">
    <property type="component" value="Unassembled WGS sequence"/>
</dbReference>
<dbReference type="SUPFAM" id="SSF53098">
    <property type="entry name" value="Ribonuclease H-like"/>
    <property type="match status" value="1"/>
</dbReference>
<accession>A0A179ICR8</accession>
<evidence type="ECO:0008006" key="4">
    <source>
        <dbReference type="Google" id="ProtNLM"/>
    </source>
</evidence>